<organism evidence="1 2">
    <name type="scientific">Lecanicillium saksenae</name>
    <dbReference type="NCBI Taxonomy" id="468837"/>
    <lineage>
        <taxon>Eukaryota</taxon>
        <taxon>Fungi</taxon>
        <taxon>Dikarya</taxon>
        <taxon>Ascomycota</taxon>
        <taxon>Pezizomycotina</taxon>
        <taxon>Sordariomycetes</taxon>
        <taxon>Hypocreomycetidae</taxon>
        <taxon>Hypocreales</taxon>
        <taxon>Cordycipitaceae</taxon>
        <taxon>Lecanicillium</taxon>
    </lineage>
</organism>
<sequence length="154" mass="17441">MLSTTKNWKVSVAASGQAARITKAALISATMIATPDPQIGMHLGLYSSRRSFLTTPCTRLKDFFPPKDTNLIQTTPPAWPHQGFTMEEMLAVKPAHRKPRTFGDWVAWKTVRFARYWMDKATGMDRDQQIDKRNPTVAVDAKKPLTEAQWVRPI</sequence>
<comment type="caution">
    <text evidence="1">The sequence shown here is derived from an EMBL/GenBank/DDBJ whole genome shotgun (WGS) entry which is preliminary data.</text>
</comment>
<accession>A0ACC1QLT9</accession>
<evidence type="ECO:0000313" key="1">
    <source>
        <dbReference type="EMBL" id="KAJ3480656.1"/>
    </source>
</evidence>
<dbReference type="Proteomes" id="UP001148737">
    <property type="component" value="Unassembled WGS sequence"/>
</dbReference>
<gene>
    <name evidence="1" type="ORF">NLG97_g8019</name>
</gene>
<reference evidence="1" key="1">
    <citation type="submission" date="2022-07" db="EMBL/GenBank/DDBJ databases">
        <title>Genome Sequence of Lecanicillium saksenae.</title>
        <authorList>
            <person name="Buettner E."/>
        </authorList>
    </citation>
    <scope>NUCLEOTIDE SEQUENCE</scope>
    <source>
        <strain evidence="1">VT-O1</strain>
    </source>
</reference>
<name>A0ACC1QLT9_9HYPO</name>
<keyword evidence="2" id="KW-1185">Reference proteome</keyword>
<dbReference type="EMBL" id="JANAKD010001329">
    <property type="protein sequence ID" value="KAJ3480656.1"/>
    <property type="molecule type" value="Genomic_DNA"/>
</dbReference>
<evidence type="ECO:0000313" key="2">
    <source>
        <dbReference type="Proteomes" id="UP001148737"/>
    </source>
</evidence>
<proteinExistence type="predicted"/>
<protein>
    <submittedName>
        <fullName evidence="1">Uncharacterized protein</fullName>
    </submittedName>
</protein>